<proteinExistence type="predicted"/>
<evidence type="ECO:0000313" key="3">
    <source>
        <dbReference type="Proteomes" id="UP001431209"/>
    </source>
</evidence>
<protein>
    <recommendedName>
        <fullName evidence="1">Fanconi anaemia group A protein helical domain-containing protein</fullName>
    </recommendedName>
</protein>
<dbReference type="InterPro" id="IPR055386">
    <property type="entry name" value="FANCA_helical"/>
</dbReference>
<organism evidence="2 3">
    <name type="scientific">Acrasis kona</name>
    <dbReference type="NCBI Taxonomy" id="1008807"/>
    <lineage>
        <taxon>Eukaryota</taxon>
        <taxon>Discoba</taxon>
        <taxon>Heterolobosea</taxon>
        <taxon>Tetramitia</taxon>
        <taxon>Eutetramitia</taxon>
        <taxon>Acrasidae</taxon>
        <taxon>Acrasis</taxon>
    </lineage>
</organism>
<dbReference type="Proteomes" id="UP001431209">
    <property type="component" value="Unassembled WGS sequence"/>
</dbReference>
<keyword evidence="3" id="KW-1185">Reference proteome</keyword>
<gene>
    <name evidence="2" type="ORF">AKO1_007137</name>
</gene>
<evidence type="ECO:0000313" key="2">
    <source>
        <dbReference type="EMBL" id="KAL0480321.1"/>
    </source>
</evidence>
<dbReference type="EMBL" id="JAOPGA020000651">
    <property type="protein sequence ID" value="KAL0480321.1"/>
    <property type="molecule type" value="Genomic_DNA"/>
</dbReference>
<feature type="non-terminal residue" evidence="2">
    <location>
        <position position="289"/>
    </location>
</feature>
<dbReference type="AlphaFoldDB" id="A0AAW2YU34"/>
<reference evidence="2 3" key="1">
    <citation type="submission" date="2024-03" db="EMBL/GenBank/DDBJ databases">
        <title>The Acrasis kona genome and developmental transcriptomes reveal deep origins of eukaryotic multicellular pathways.</title>
        <authorList>
            <person name="Sheikh S."/>
            <person name="Fu C.-J."/>
            <person name="Brown M.W."/>
            <person name="Baldauf S.L."/>
        </authorList>
    </citation>
    <scope>NUCLEOTIDE SEQUENCE [LARGE SCALE GENOMIC DNA]</scope>
    <source>
        <strain evidence="2 3">ATCC MYA-3509</strain>
    </source>
</reference>
<comment type="caution">
    <text evidence="2">The sequence shown here is derived from an EMBL/GenBank/DDBJ whole genome shotgun (WGS) entry which is preliminary data.</text>
</comment>
<feature type="domain" description="Fanconi anaemia group A protein helical" evidence="1">
    <location>
        <begin position="241"/>
        <end position="281"/>
    </location>
</feature>
<sequence length="289" mass="33977">MDQDDASEKKEFGIAESNILLIHQNVNENDNLLHLFDYPLNFNTSPPVQDLLNHFTNLFPNYSTLVDLIIQFITSKNCNWDVMLPLLKVIPIQHSSSILTHFTSNCVKNQYHQPLIICILLARHLLQDRRSQEAFRNYEIWIREYVLYCFFPLKHISKKELKRDAEFVGKVLVDMISQDRSSQHIKTQQSILEHAFYKNNLVDWYRLAKKKLTQMGQNLDGLSKSMTSFSVHNTSLSRDYENQVENILVEYSKNGKIPIKVMNAQFLQKTWLCDHILPTLLLFDKKEFQ</sequence>
<evidence type="ECO:0000259" key="1">
    <source>
        <dbReference type="Pfam" id="PF24781"/>
    </source>
</evidence>
<accession>A0AAW2YU34</accession>
<dbReference type="Pfam" id="PF24781">
    <property type="entry name" value="FANCA_helical"/>
    <property type="match status" value="1"/>
</dbReference>
<name>A0AAW2YU34_9EUKA</name>